<dbReference type="InterPro" id="IPR050397">
    <property type="entry name" value="Env_Response_Regulators"/>
</dbReference>
<dbReference type="InterPro" id="IPR019302">
    <property type="entry name" value="CAP12/PCTIR_TIR_dom"/>
</dbReference>
<dbReference type="AlphaFoldDB" id="A0A2U8HDD6"/>
<evidence type="ECO:0000313" key="3">
    <source>
        <dbReference type="Proteomes" id="UP000244915"/>
    </source>
</evidence>
<dbReference type="EMBL" id="CP022189">
    <property type="protein sequence ID" value="AWI83036.1"/>
    <property type="molecule type" value="Genomic_DNA"/>
</dbReference>
<gene>
    <name evidence="2" type="ORF">CEW88_04785</name>
</gene>
<dbReference type="InterPro" id="IPR000595">
    <property type="entry name" value="cNMP-bd_dom"/>
</dbReference>
<dbReference type="GO" id="GO:0005829">
    <property type="term" value="C:cytosol"/>
    <property type="evidence" value="ECO:0007669"/>
    <property type="project" value="TreeGrafter"/>
</dbReference>
<proteinExistence type="predicted"/>
<evidence type="ECO:0000259" key="1">
    <source>
        <dbReference type="PROSITE" id="PS50042"/>
    </source>
</evidence>
<dbReference type="KEGG" id="ypac:CEW88_04785"/>
<dbReference type="SMART" id="SM00100">
    <property type="entry name" value="cNMP"/>
    <property type="match status" value="1"/>
</dbReference>
<dbReference type="SUPFAM" id="SSF51206">
    <property type="entry name" value="cAMP-binding domain-like"/>
    <property type="match status" value="1"/>
</dbReference>
<name>A0A2U8HDD6_9RHOB</name>
<accession>A0A2U8HDD6</accession>
<protein>
    <submittedName>
        <fullName evidence="2">Cyclic nucleotide-binding protein</fullName>
    </submittedName>
</protein>
<dbReference type="GO" id="GO:0003700">
    <property type="term" value="F:DNA-binding transcription factor activity"/>
    <property type="evidence" value="ECO:0007669"/>
    <property type="project" value="TreeGrafter"/>
</dbReference>
<organism evidence="2 3">
    <name type="scientific">Alloyangia pacifica</name>
    <dbReference type="NCBI Taxonomy" id="311180"/>
    <lineage>
        <taxon>Bacteria</taxon>
        <taxon>Pseudomonadati</taxon>
        <taxon>Pseudomonadota</taxon>
        <taxon>Alphaproteobacteria</taxon>
        <taxon>Rhodobacterales</taxon>
        <taxon>Roseobacteraceae</taxon>
        <taxon>Alloyangia</taxon>
    </lineage>
</organism>
<feature type="domain" description="Cyclic nucleotide-binding" evidence="1">
    <location>
        <begin position="33"/>
        <end position="138"/>
    </location>
</feature>
<dbReference type="PANTHER" id="PTHR24567:SF74">
    <property type="entry name" value="HTH-TYPE TRANSCRIPTIONAL REGULATOR ARCR"/>
    <property type="match status" value="1"/>
</dbReference>
<dbReference type="Pfam" id="PF10137">
    <property type="entry name" value="CAP12-PCTIR_TIR"/>
    <property type="match status" value="1"/>
</dbReference>
<dbReference type="CDD" id="cd00038">
    <property type="entry name" value="CAP_ED"/>
    <property type="match status" value="1"/>
</dbReference>
<dbReference type="Gene3D" id="2.60.120.10">
    <property type="entry name" value="Jelly Rolls"/>
    <property type="match status" value="1"/>
</dbReference>
<dbReference type="Pfam" id="PF00027">
    <property type="entry name" value="cNMP_binding"/>
    <property type="match status" value="1"/>
</dbReference>
<dbReference type="Proteomes" id="UP000244915">
    <property type="component" value="Chromosome 1"/>
</dbReference>
<dbReference type="PANTHER" id="PTHR24567">
    <property type="entry name" value="CRP FAMILY TRANSCRIPTIONAL REGULATORY PROTEIN"/>
    <property type="match status" value="1"/>
</dbReference>
<evidence type="ECO:0000313" key="2">
    <source>
        <dbReference type="EMBL" id="AWI83036.1"/>
    </source>
</evidence>
<dbReference type="GO" id="GO:0050135">
    <property type="term" value="F:NADP+ nucleosidase activity"/>
    <property type="evidence" value="ECO:0007669"/>
    <property type="project" value="InterPro"/>
</dbReference>
<dbReference type="PROSITE" id="PS50042">
    <property type="entry name" value="CNMP_BINDING_3"/>
    <property type="match status" value="1"/>
</dbReference>
<sequence>MLNRFLGNDGKRWRVDALRAQKLVAGNSQLAEELADQVELIPAATGDAIIQQGSSENDIFFIVAGTFEVVINGRNVAARGPGDCVGEMAAIEPTQLRSATVVAREEAVLARLSEVQFSEIAGRYPEMYRNIARELARRLMQRNSAIGAYRDKIRVFLISSGEAVGVARIIQNALSRDFLVVPWTDGVFKVANYPLQSLEDELEKCDFAVAVAHSDDVTASRGADWPSPRDNVIFELGLFMGRLNRQRAILMEPREDKVKLPSDLAGVTTIPYRYVPGEDATALMGPACNELREHIARFGPFNG</sequence>
<reference evidence="2 3" key="1">
    <citation type="submission" date="2017-06" db="EMBL/GenBank/DDBJ databases">
        <title>Yangia sp. YSBP01 complete genome sequence.</title>
        <authorList>
            <person name="Woo J.-H."/>
            <person name="Kim H.-S."/>
        </authorList>
    </citation>
    <scope>NUCLEOTIDE SEQUENCE [LARGE SCALE GENOMIC DNA]</scope>
    <source>
        <strain evidence="2 3">YSBP01</strain>
    </source>
</reference>
<dbReference type="OrthoDB" id="5497289at2"/>
<dbReference type="InterPro" id="IPR014710">
    <property type="entry name" value="RmlC-like_jellyroll"/>
</dbReference>
<dbReference type="InterPro" id="IPR018490">
    <property type="entry name" value="cNMP-bd_dom_sf"/>
</dbReference>